<keyword evidence="2" id="KW-0106">Calcium</keyword>
<proteinExistence type="predicted"/>
<reference evidence="4" key="1">
    <citation type="submission" date="2015-07" db="EMBL/GenBank/DDBJ databases">
        <title>Adaptation to a free-living lifestyle via gene acquisitions in the diplomonad Trepomonas sp. PC1.</title>
        <authorList>
            <person name="Xu F."/>
            <person name="Jerlstrom-Hultqvist J."/>
            <person name="Kolisko M."/>
            <person name="Simpson A.G.B."/>
            <person name="Roger A.J."/>
            <person name="Svard S.G."/>
            <person name="Andersson J.O."/>
        </authorList>
    </citation>
    <scope>NUCLEOTIDE SEQUENCE</scope>
    <source>
        <strain evidence="4">PC1</strain>
    </source>
</reference>
<dbReference type="PANTHER" id="PTHR23048">
    <property type="entry name" value="MYOSIN LIGHT CHAIN 1, 3"/>
    <property type="match status" value="1"/>
</dbReference>
<dbReference type="GO" id="GO:0005509">
    <property type="term" value="F:calcium ion binding"/>
    <property type="evidence" value="ECO:0007669"/>
    <property type="project" value="InterPro"/>
</dbReference>
<evidence type="ECO:0000313" key="4">
    <source>
        <dbReference type="EMBL" id="JAP92098.1"/>
    </source>
</evidence>
<name>A0A146K6R4_9EUKA</name>
<dbReference type="InterPro" id="IPR050230">
    <property type="entry name" value="CALM/Myosin/TropC-like"/>
</dbReference>
<dbReference type="SUPFAM" id="SSF47473">
    <property type="entry name" value="EF-hand"/>
    <property type="match status" value="1"/>
</dbReference>
<keyword evidence="1" id="KW-0677">Repeat</keyword>
<evidence type="ECO:0000259" key="3">
    <source>
        <dbReference type="PROSITE" id="PS50222"/>
    </source>
</evidence>
<sequence length="140" mass="16309">KLTQLQLMDIDDAFDIFDVHRSGLIDKDHLLAALRALGYEIKTNELNRLHSQFTDEQGFLSKQKFTELIQLKIQDQDVIQEWDTSYSLLTNNEQLTIDNIEQVAKEVRVQLNNEDLRIMLEGADSDKKGWISRKEFVALM</sequence>
<dbReference type="InterPro" id="IPR011992">
    <property type="entry name" value="EF-hand-dom_pair"/>
</dbReference>
<feature type="domain" description="EF-hand" evidence="3">
    <location>
        <begin position="111"/>
        <end position="140"/>
    </location>
</feature>
<dbReference type="PROSITE" id="PS50222">
    <property type="entry name" value="EF_HAND_2"/>
    <property type="match status" value="2"/>
</dbReference>
<dbReference type="Pfam" id="PF13405">
    <property type="entry name" value="EF-hand_6"/>
    <property type="match status" value="1"/>
</dbReference>
<accession>A0A146K6R4</accession>
<feature type="domain" description="EF-hand" evidence="3">
    <location>
        <begin position="5"/>
        <end position="40"/>
    </location>
</feature>
<dbReference type="Pfam" id="PF13833">
    <property type="entry name" value="EF-hand_8"/>
    <property type="match status" value="1"/>
</dbReference>
<dbReference type="InterPro" id="IPR002048">
    <property type="entry name" value="EF_hand_dom"/>
</dbReference>
<dbReference type="AlphaFoldDB" id="A0A146K6R4"/>
<feature type="non-terminal residue" evidence="4">
    <location>
        <position position="140"/>
    </location>
</feature>
<evidence type="ECO:0000256" key="1">
    <source>
        <dbReference type="ARBA" id="ARBA00022737"/>
    </source>
</evidence>
<protein>
    <submittedName>
        <fullName evidence="4">Centrin</fullName>
    </submittedName>
</protein>
<feature type="non-terminal residue" evidence="4">
    <location>
        <position position="1"/>
    </location>
</feature>
<gene>
    <name evidence="4" type="ORF">TPC1_16069</name>
</gene>
<organism evidence="4">
    <name type="scientific">Trepomonas sp. PC1</name>
    <dbReference type="NCBI Taxonomy" id="1076344"/>
    <lineage>
        <taxon>Eukaryota</taxon>
        <taxon>Metamonada</taxon>
        <taxon>Diplomonadida</taxon>
        <taxon>Hexamitidae</taxon>
        <taxon>Hexamitinae</taxon>
        <taxon>Trepomonas</taxon>
    </lineage>
</organism>
<dbReference type="EMBL" id="GDID01004508">
    <property type="protein sequence ID" value="JAP92098.1"/>
    <property type="molecule type" value="Transcribed_RNA"/>
</dbReference>
<dbReference type="Gene3D" id="1.10.238.10">
    <property type="entry name" value="EF-hand"/>
    <property type="match status" value="2"/>
</dbReference>
<evidence type="ECO:0000256" key="2">
    <source>
        <dbReference type="ARBA" id="ARBA00022837"/>
    </source>
</evidence>
<dbReference type="GO" id="GO:0016460">
    <property type="term" value="C:myosin II complex"/>
    <property type="evidence" value="ECO:0007669"/>
    <property type="project" value="TreeGrafter"/>
</dbReference>
<dbReference type="PANTHER" id="PTHR23048:SF59">
    <property type="entry name" value="EF-HAND SUPERFAMILY PROTEIN"/>
    <property type="match status" value="1"/>
</dbReference>